<dbReference type="InterPro" id="IPR011050">
    <property type="entry name" value="Pectin_lyase_fold/virulence"/>
</dbReference>
<evidence type="ECO:0000256" key="3">
    <source>
        <dbReference type="ARBA" id="ARBA00022448"/>
    </source>
</evidence>
<dbReference type="InterPro" id="IPR017871">
    <property type="entry name" value="ABC_transporter-like_CS"/>
</dbReference>
<keyword evidence="4" id="KW-0472">Membrane</keyword>
<keyword evidence="8" id="KW-0762">Sugar transport</keyword>
<dbReference type="InterPro" id="IPR008995">
    <property type="entry name" value="Mo/tungstate-bd_C_term_dom"/>
</dbReference>
<dbReference type="InterPro" id="IPR040582">
    <property type="entry name" value="OB_MalK-like"/>
</dbReference>
<comment type="similarity">
    <text evidence="2">Belongs to the ABC transporter superfamily.</text>
</comment>
<keyword evidence="6 8" id="KW-0067">ATP-binding</keyword>
<dbReference type="SUPFAM" id="SSF50331">
    <property type="entry name" value="MOP-like"/>
    <property type="match status" value="1"/>
</dbReference>
<dbReference type="GO" id="GO:0016887">
    <property type="term" value="F:ATP hydrolysis activity"/>
    <property type="evidence" value="ECO:0007669"/>
    <property type="project" value="InterPro"/>
</dbReference>
<evidence type="ECO:0000313" key="8">
    <source>
        <dbReference type="EMBL" id="NYJ10730.1"/>
    </source>
</evidence>
<evidence type="ECO:0000256" key="6">
    <source>
        <dbReference type="ARBA" id="ARBA00022840"/>
    </source>
</evidence>
<dbReference type="PROSITE" id="PS50893">
    <property type="entry name" value="ABC_TRANSPORTER_2"/>
    <property type="match status" value="1"/>
</dbReference>
<dbReference type="PANTHER" id="PTHR43875">
    <property type="entry name" value="MALTODEXTRIN IMPORT ATP-BINDING PROTEIN MSMX"/>
    <property type="match status" value="1"/>
</dbReference>
<keyword evidence="4" id="KW-1003">Cell membrane</keyword>
<organism evidence="8 9">
    <name type="scientific">Rhizobium leguminosarum</name>
    <dbReference type="NCBI Taxonomy" id="384"/>
    <lineage>
        <taxon>Bacteria</taxon>
        <taxon>Pseudomonadati</taxon>
        <taxon>Pseudomonadota</taxon>
        <taxon>Alphaproteobacteria</taxon>
        <taxon>Hyphomicrobiales</taxon>
        <taxon>Rhizobiaceae</taxon>
        <taxon>Rhizobium/Agrobacterium group</taxon>
        <taxon>Rhizobium</taxon>
    </lineage>
</organism>
<comment type="subcellular location">
    <subcellularLocation>
        <location evidence="1">Cell inner membrane</location>
        <topology evidence="1">Peripheral membrane protein</topology>
    </subcellularLocation>
</comment>
<dbReference type="Gene3D" id="2.40.50.100">
    <property type="match status" value="1"/>
</dbReference>
<accession>A0A7Z0IX80</accession>
<protein>
    <submittedName>
        <fullName evidence="8">Multiple sugar transport system ATP-binding protein</fullName>
        <ecNumber evidence="8">3.6.3.-</ecNumber>
    </submittedName>
</protein>
<evidence type="ECO:0000256" key="5">
    <source>
        <dbReference type="ARBA" id="ARBA00022741"/>
    </source>
</evidence>
<keyword evidence="3" id="KW-0813">Transport</keyword>
<evidence type="ECO:0000256" key="4">
    <source>
        <dbReference type="ARBA" id="ARBA00022519"/>
    </source>
</evidence>
<dbReference type="EMBL" id="JACBZV010000002">
    <property type="protein sequence ID" value="NYJ10730.1"/>
    <property type="molecule type" value="Genomic_DNA"/>
</dbReference>
<dbReference type="Gene3D" id="2.40.50.140">
    <property type="entry name" value="Nucleic acid-binding proteins"/>
    <property type="match status" value="1"/>
</dbReference>
<dbReference type="SUPFAM" id="SSF52540">
    <property type="entry name" value="P-loop containing nucleoside triphosphate hydrolases"/>
    <property type="match status" value="1"/>
</dbReference>
<evidence type="ECO:0000256" key="1">
    <source>
        <dbReference type="ARBA" id="ARBA00004417"/>
    </source>
</evidence>
<dbReference type="InterPro" id="IPR047641">
    <property type="entry name" value="ABC_transpr_MalK/UgpC-like"/>
</dbReference>
<keyword evidence="8" id="KW-0378">Hydrolase</keyword>
<comment type="caution">
    <text evidence="8">The sequence shown here is derived from an EMBL/GenBank/DDBJ whole genome shotgun (WGS) entry which is preliminary data.</text>
</comment>
<dbReference type="PANTHER" id="PTHR43875:SF1">
    <property type="entry name" value="OSMOPROTECTIVE COMPOUNDS UPTAKE ATP-BINDING PROTEIN GGTA"/>
    <property type="match status" value="1"/>
</dbReference>
<dbReference type="Pfam" id="PF00005">
    <property type="entry name" value="ABC_tran"/>
    <property type="match status" value="1"/>
</dbReference>
<gene>
    <name evidence="8" type="ORF">GGI64_001777</name>
</gene>
<dbReference type="AlphaFoldDB" id="A0A7Z0IX80"/>
<dbReference type="InterPro" id="IPR003439">
    <property type="entry name" value="ABC_transporter-like_ATP-bd"/>
</dbReference>
<feature type="domain" description="ABC transporter" evidence="7">
    <location>
        <begin position="33"/>
        <end position="258"/>
    </location>
</feature>
<proteinExistence type="inferred from homology"/>
<dbReference type="Gene3D" id="3.40.50.300">
    <property type="entry name" value="P-loop containing nucleotide triphosphate hydrolases"/>
    <property type="match status" value="1"/>
</dbReference>
<dbReference type="PROSITE" id="PS00211">
    <property type="entry name" value="ABC_TRANSPORTER_1"/>
    <property type="match status" value="1"/>
</dbReference>
<keyword evidence="5" id="KW-0547">Nucleotide-binding</keyword>
<evidence type="ECO:0000259" key="7">
    <source>
        <dbReference type="PROSITE" id="PS50893"/>
    </source>
</evidence>
<dbReference type="Pfam" id="PF17912">
    <property type="entry name" value="OB_MalK"/>
    <property type="match status" value="1"/>
</dbReference>
<sequence>MTSASLVSIEALDGDNTQRLQAAIDDLSASGGGRLELLAGIHICRGLRLRSGVDLHLTAGAILRPVPDYAAYAHTTVSVIAEKSDIGGRDVSALSPAERKIAMVFQSYALYPHMSVRKNLAFGLENLKFKRAEIEARIAEAARMLAIEPYLDRRPKQLSGGQRQRVAIGRAIVREPDIFLFDEPLSNLDAALRVQTRAEITKLHREIKTTMIYVTHDQVEAMTMADKIVVLRAGRVEQVGAPLELFDHPRNLFVAGFLGSPRMNIIKGKVSGIGESGVAIDVAGGGNIVSDVDPKGIAVGQDVLAGIRPAHFSRSSEKGLPFIVQYHEGLGTETYVYGNLAGQGEQIIIHEAGHFAPVQGDRIMIDADPARVHLFDPESGLAFARRSGQGRR</sequence>
<keyword evidence="4" id="KW-0997">Cell inner membrane</keyword>
<dbReference type="FunFam" id="3.40.50.300:FF:000042">
    <property type="entry name" value="Maltose/maltodextrin ABC transporter, ATP-binding protein"/>
    <property type="match status" value="1"/>
</dbReference>
<dbReference type="EC" id="3.6.3.-" evidence="8"/>
<dbReference type="GO" id="GO:0055052">
    <property type="term" value="C:ATP-binding cassette (ABC) transporter complex, substrate-binding subunit-containing"/>
    <property type="evidence" value="ECO:0007669"/>
    <property type="project" value="TreeGrafter"/>
</dbReference>
<dbReference type="GO" id="GO:0140359">
    <property type="term" value="F:ABC-type transporter activity"/>
    <property type="evidence" value="ECO:0007669"/>
    <property type="project" value="UniProtKB-ARBA"/>
</dbReference>
<dbReference type="SUPFAM" id="SSF51126">
    <property type="entry name" value="Pectin lyase-like"/>
    <property type="match status" value="1"/>
</dbReference>
<dbReference type="Proteomes" id="UP000535276">
    <property type="component" value="Unassembled WGS sequence"/>
</dbReference>
<dbReference type="InterPro" id="IPR012340">
    <property type="entry name" value="NA-bd_OB-fold"/>
</dbReference>
<dbReference type="InterPro" id="IPR027417">
    <property type="entry name" value="P-loop_NTPase"/>
</dbReference>
<reference evidence="8 9" key="1">
    <citation type="submission" date="2020-07" db="EMBL/GenBank/DDBJ databases">
        <title>Genomic Encyclopedia of Type Strains, Phase IV (KMG-V): Genome sequencing to study the core and pangenomes of soil and plant-associated prokaryotes.</title>
        <authorList>
            <person name="Whitman W."/>
        </authorList>
    </citation>
    <scope>NUCLEOTIDE SEQUENCE [LARGE SCALE GENOMIC DNA]</scope>
    <source>
        <strain evidence="8 9">SEMIA 4052</strain>
    </source>
</reference>
<name>A0A7Z0IX80_RHILE</name>
<evidence type="ECO:0000256" key="2">
    <source>
        <dbReference type="ARBA" id="ARBA00005417"/>
    </source>
</evidence>
<dbReference type="GO" id="GO:0005524">
    <property type="term" value="F:ATP binding"/>
    <property type="evidence" value="ECO:0007669"/>
    <property type="project" value="UniProtKB-KW"/>
</dbReference>
<evidence type="ECO:0000313" key="9">
    <source>
        <dbReference type="Proteomes" id="UP000535276"/>
    </source>
</evidence>